<accession>H0EFV1</accession>
<dbReference type="Proteomes" id="UP000005446">
    <property type="component" value="Unassembled WGS sequence"/>
</dbReference>
<name>H0EFV1_GLAL7</name>
<evidence type="ECO:0000313" key="2">
    <source>
        <dbReference type="EMBL" id="EHL02565.1"/>
    </source>
</evidence>
<proteinExistence type="predicted"/>
<keyword evidence="3" id="KW-1185">Reference proteome</keyword>
<dbReference type="EMBL" id="AGUE01000021">
    <property type="protein sequence ID" value="EHL02565.1"/>
    <property type="molecule type" value="Genomic_DNA"/>
</dbReference>
<dbReference type="InParanoid" id="H0EFV1"/>
<sequence>MPWDEKQQPWDGRHKHHHTPVQLHVPNDNNLFNDHLHNFTYNYHHAAPSHLRAPGYSRYRRVLGASSIHERSSDDDCVRHATRRDGEPEGVALWTARSARGRLLPRGVRGERNVWTTGRVEVLEVLYRKSSPHQPFPPPPSSRADEMVI</sequence>
<gene>
    <name evidence="2" type="ORF">M7I_1359</name>
</gene>
<organism evidence="2 3">
    <name type="scientific">Glarea lozoyensis (strain ATCC 74030 / MF5533)</name>
    <dbReference type="NCBI Taxonomy" id="1104152"/>
    <lineage>
        <taxon>Eukaryota</taxon>
        <taxon>Fungi</taxon>
        <taxon>Dikarya</taxon>
        <taxon>Ascomycota</taxon>
        <taxon>Pezizomycotina</taxon>
        <taxon>Leotiomycetes</taxon>
        <taxon>Helotiales</taxon>
        <taxon>Helotiaceae</taxon>
        <taxon>Glarea</taxon>
    </lineage>
</organism>
<dbReference type="AlphaFoldDB" id="H0EFV1"/>
<dbReference type="HOGENOM" id="CLU_1749847_0_0_1"/>
<evidence type="ECO:0000313" key="3">
    <source>
        <dbReference type="Proteomes" id="UP000005446"/>
    </source>
</evidence>
<feature type="region of interest" description="Disordered" evidence="1">
    <location>
        <begin position="130"/>
        <end position="149"/>
    </location>
</feature>
<comment type="caution">
    <text evidence="2">The sequence shown here is derived from an EMBL/GenBank/DDBJ whole genome shotgun (WGS) entry which is preliminary data.</text>
</comment>
<reference evidence="2 3" key="1">
    <citation type="journal article" date="2012" name="Eukaryot. Cell">
        <title>Genome sequence of the fungus Glarea lozoyensis: the first genome sequence of a species from the Helotiaceae family.</title>
        <authorList>
            <person name="Youssar L."/>
            <person name="Gruening B.A."/>
            <person name="Erxleben A."/>
            <person name="Guenther S."/>
            <person name="Huettel W."/>
        </authorList>
    </citation>
    <scope>NUCLEOTIDE SEQUENCE [LARGE SCALE GENOMIC DNA]</scope>
    <source>
        <strain evidence="3">ATCC 74030 / MF5533</strain>
    </source>
</reference>
<protein>
    <submittedName>
        <fullName evidence="2">Uncharacterized protein</fullName>
    </submittedName>
</protein>
<evidence type="ECO:0000256" key="1">
    <source>
        <dbReference type="SAM" id="MobiDB-lite"/>
    </source>
</evidence>